<dbReference type="InterPro" id="IPR004879">
    <property type="entry name" value="Ssp411-like_TRX"/>
</dbReference>
<comment type="caution">
    <text evidence="2">The sequence shown here is derived from an EMBL/GenBank/DDBJ whole genome shotgun (WGS) entry which is preliminary data.</text>
</comment>
<proteinExistence type="predicted"/>
<reference evidence="3" key="1">
    <citation type="journal article" date="2019" name="Int. J. Syst. Evol. Microbiol.">
        <title>The Global Catalogue of Microorganisms (GCM) 10K type strain sequencing project: providing services to taxonomists for standard genome sequencing and annotation.</title>
        <authorList>
            <consortium name="The Broad Institute Genomics Platform"/>
            <consortium name="The Broad Institute Genome Sequencing Center for Infectious Disease"/>
            <person name="Wu L."/>
            <person name="Ma J."/>
        </authorList>
    </citation>
    <scope>NUCLEOTIDE SEQUENCE [LARGE SCALE GENOMIC DNA]</scope>
    <source>
        <strain evidence="3">JCM 17442</strain>
    </source>
</reference>
<dbReference type="SUPFAM" id="SSF52833">
    <property type="entry name" value="Thioredoxin-like"/>
    <property type="match status" value="1"/>
</dbReference>
<dbReference type="PIRSF" id="PIRSF006402">
    <property type="entry name" value="UCP006402_thioredoxin"/>
    <property type="match status" value="1"/>
</dbReference>
<dbReference type="Gene3D" id="3.40.30.10">
    <property type="entry name" value="Glutaredoxin"/>
    <property type="match status" value="1"/>
</dbReference>
<keyword evidence="3" id="KW-1185">Reference proteome</keyword>
<name>A0ABP8E6K5_9MICO</name>
<dbReference type="InterPro" id="IPR024705">
    <property type="entry name" value="Ssp411"/>
</dbReference>
<dbReference type="RefSeq" id="WP_344798132.1">
    <property type="nucleotide sequence ID" value="NZ_BAABAU010000005.1"/>
</dbReference>
<dbReference type="Pfam" id="PF03190">
    <property type="entry name" value="Thioredox_DsbH"/>
    <property type="match status" value="1"/>
</dbReference>
<dbReference type="InterPro" id="IPR036249">
    <property type="entry name" value="Thioredoxin-like_sf"/>
</dbReference>
<protein>
    <submittedName>
        <fullName evidence="2">Thioredoxin domain-containing protein</fullName>
    </submittedName>
</protein>
<dbReference type="Proteomes" id="UP001501594">
    <property type="component" value="Unassembled WGS sequence"/>
</dbReference>
<dbReference type="CDD" id="cd02955">
    <property type="entry name" value="SSP411"/>
    <property type="match status" value="1"/>
</dbReference>
<dbReference type="SUPFAM" id="SSF48208">
    <property type="entry name" value="Six-hairpin glycosidases"/>
    <property type="match status" value="1"/>
</dbReference>
<dbReference type="InterPro" id="IPR008928">
    <property type="entry name" value="6-hairpin_glycosidase_sf"/>
</dbReference>
<dbReference type="PANTHER" id="PTHR42899">
    <property type="entry name" value="SPERMATOGENESIS-ASSOCIATED PROTEIN 20"/>
    <property type="match status" value="1"/>
</dbReference>
<evidence type="ECO:0000259" key="1">
    <source>
        <dbReference type="Pfam" id="PF03190"/>
    </source>
</evidence>
<gene>
    <name evidence="2" type="ORF">GCM10022256_32520</name>
</gene>
<dbReference type="EMBL" id="BAABAU010000005">
    <property type="protein sequence ID" value="GAA4267640.1"/>
    <property type="molecule type" value="Genomic_DNA"/>
</dbReference>
<evidence type="ECO:0000313" key="2">
    <source>
        <dbReference type="EMBL" id="GAA4267640.1"/>
    </source>
</evidence>
<sequence>MSNALGDAVSPYLRSHAGNPVAWQQWGPEPFAEAARRGVPVMVSIGYSTCHWCHVMARESFSDPAIAEQLNERFVAIKVDREEHPDVDASYLAAASAFTSELGWPLTVFTTPEGRAFYAGTYHPPVPVQGRPSFSQVLDAVTDAWTGRRDEVEQNASQIAAALASSQSASAGCLPTAEQLSGIVDRLASFEDDEFGGFGRAPKFPIAPVQLLLVDLAARGDGAARDIVRRTLGAMAASPLRDPVEGGFFRYAVRRDWHEPHYERMLYDNALLLTAYSRLSALTEGDESAAATEAATGIAGFLLGTLQRPDGGFGSAQDSESELGEGAYYALSVEERREAAPPRVDEKVLTGWNGLAIGALAEAGARHDRPDWTAAAVRAADRLLARHRSADGTLLRAATERGVSTAVATLEDYGMLADGILRLALATGQPRYAAEARPLVDACLTGDERVFAAPGGGDPVLAAQGLGLASDPSEGAYPSGLSAIASAAATLAQLVHEPQYRRASEGAVALVSERAVENPTAFGAMLSVAAGLATPATQLVVVSPGGAGSGLTSFAHAWFRPGLASVVVSPAAAASWSDAGFDLFDGRVAQGGSDTAYLCRDFVCALPVTSLEELVAQV</sequence>
<feature type="domain" description="Spermatogenesis-associated protein 20-like TRX" evidence="1">
    <location>
        <begin position="3"/>
        <end position="163"/>
    </location>
</feature>
<evidence type="ECO:0000313" key="3">
    <source>
        <dbReference type="Proteomes" id="UP001501594"/>
    </source>
</evidence>
<accession>A0ABP8E6K5</accession>
<organism evidence="2 3">
    <name type="scientific">Frondihabitans peucedani</name>
    <dbReference type="NCBI Taxonomy" id="598626"/>
    <lineage>
        <taxon>Bacteria</taxon>
        <taxon>Bacillati</taxon>
        <taxon>Actinomycetota</taxon>
        <taxon>Actinomycetes</taxon>
        <taxon>Micrococcales</taxon>
        <taxon>Microbacteriaceae</taxon>
        <taxon>Frondihabitans</taxon>
    </lineage>
</organism>
<dbReference type="PANTHER" id="PTHR42899:SF1">
    <property type="entry name" value="SPERMATOGENESIS-ASSOCIATED PROTEIN 20"/>
    <property type="match status" value="1"/>
</dbReference>